<sequence>MASSSSDFQLLDVENIDEAQRPQNQDKLTQIPRATYITVKELEVCCELMVDLPNLKANGFNLEEEIQIQGWEMFFDRLYGPVYDVLIKEFWLHAHPIPTRIVSCVLGKIIIVTEDRMLGLTEKVGVYKAPAGGLSPDVLSEVFADGRMSNNIKNLKNHYKVWARIINGCIHHGKESSSPDYINVDQVYIL</sequence>
<name>A0AAV0ZUA8_VICFA</name>
<dbReference type="AlphaFoldDB" id="A0AAV0ZUA8"/>
<dbReference type="Proteomes" id="UP001157006">
    <property type="component" value="Chromosome 2"/>
</dbReference>
<evidence type="ECO:0000313" key="2">
    <source>
        <dbReference type="Proteomes" id="UP001157006"/>
    </source>
</evidence>
<protein>
    <submittedName>
        <fullName evidence="1">Uncharacterized protein</fullName>
    </submittedName>
</protein>
<evidence type="ECO:0000313" key="1">
    <source>
        <dbReference type="EMBL" id="CAI8599462.1"/>
    </source>
</evidence>
<gene>
    <name evidence="1" type="ORF">VFH_II176160</name>
</gene>
<dbReference type="EMBL" id="OX451737">
    <property type="protein sequence ID" value="CAI8599462.1"/>
    <property type="molecule type" value="Genomic_DNA"/>
</dbReference>
<proteinExistence type="predicted"/>
<reference evidence="1 2" key="1">
    <citation type="submission" date="2023-01" db="EMBL/GenBank/DDBJ databases">
        <authorList>
            <person name="Kreplak J."/>
        </authorList>
    </citation>
    <scope>NUCLEOTIDE SEQUENCE [LARGE SCALE GENOMIC DNA]</scope>
</reference>
<organism evidence="1 2">
    <name type="scientific">Vicia faba</name>
    <name type="common">Broad bean</name>
    <name type="synonym">Faba vulgaris</name>
    <dbReference type="NCBI Taxonomy" id="3906"/>
    <lineage>
        <taxon>Eukaryota</taxon>
        <taxon>Viridiplantae</taxon>
        <taxon>Streptophyta</taxon>
        <taxon>Embryophyta</taxon>
        <taxon>Tracheophyta</taxon>
        <taxon>Spermatophyta</taxon>
        <taxon>Magnoliopsida</taxon>
        <taxon>eudicotyledons</taxon>
        <taxon>Gunneridae</taxon>
        <taxon>Pentapetalae</taxon>
        <taxon>rosids</taxon>
        <taxon>fabids</taxon>
        <taxon>Fabales</taxon>
        <taxon>Fabaceae</taxon>
        <taxon>Papilionoideae</taxon>
        <taxon>50 kb inversion clade</taxon>
        <taxon>NPAAA clade</taxon>
        <taxon>Hologalegina</taxon>
        <taxon>IRL clade</taxon>
        <taxon>Fabeae</taxon>
        <taxon>Vicia</taxon>
    </lineage>
</organism>
<keyword evidence="2" id="KW-1185">Reference proteome</keyword>
<accession>A0AAV0ZUA8</accession>